<name>A0A448XLB4_9PLAT</name>
<dbReference type="SUPFAM" id="SSF47874">
    <property type="entry name" value="Annexin"/>
    <property type="match status" value="1"/>
</dbReference>
<dbReference type="GO" id="GO:0005509">
    <property type="term" value="F:calcium ion binding"/>
    <property type="evidence" value="ECO:0007669"/>
    <property type="project" value="InterPro"/>
</dbReference>
<dbReference type="GO" id="GO:0005544">
    <property type="term" value="F:calcium-dependent phospholipid binding"/>
    <property type="evidence" value="ECO:0007669"/>
    <property type="project" value="InterPro"/>
</dbReference>
<evidence type="ECO:0000313" key="2">
    <source>
        <dbReference type="Proteomes" id="UP000784294"/>
    </source>
</evidence>
<keyword evidence="2" id="KW-1185">Reference proteome</keyword>
<proteinExistence type="predicted"/>
<dbReference type="InterPro" id="IPR037104">
    <property type="entry name" value="Annexin_sf"/>
</dbReference>
<organism evidence="1 2">
    <name type="scientific">Protopolystoma xenopodis</name>
    <dbReference type="NCBI Taxonomy" id="117903"/>
    <lineage>
        <taxon>Eukaryota</taxon>
        <taxon>Metazoa</taxon>
        <taxon>Spiralia</taxon>
        <taxon>Lophotrochozoa</taxon>
        <taxon>Platyhelminthes</taxon>
        <taxon>Monogenea</taxon>
        <taxon>Polyopisthocotylea</taxon>
        <taxon>Polystomatidea</taxon>
        <taxon>Polystomatidae</taxon>
        <taxon>Protopolystoma</taxon>
    </lineage>
</organism>
<sequence length="98" mass="10947">MPKQLPIGPNGEIYRPTLLPKPNFDAQADAEKLRKAMKGIGPTTPLLSIRDDNDDVDWRSVWMHLLCALLFDVCCTILSTLEIVLIRKSRPPSGSNMT</sequence>
<gene>
    <name evidence="1" type="ORF">PXEA_LOCUS32734</name>
</gene>
<comment type="caution">
    <text evidence="1">The sequence shown here is derived from an EMBL/GenBank/DDBJ whole genome shotgun (WGS) entry which is preliminary data.</text>
</comment>
<dbReference type="Proteomes" id="UP000784294">
    <property type="component" value="Unassembled WGS sequence"/>
</dbReference>
<reference evidence="1" key="1">
    <citation type="submission" date="2018-11" db="EMBL/GenBank/DDBJ databases">
        <authorList>
            <consortium name="Pathogen Informatics"/>
        </authorList>
    </citation>
    <scope>NUCLEOTIDE SEQUENCE</scope>
</reference>
<evidence type="ECO:0000313" key="1">
    <source>
        <dbReference type="EMBL" id="VEL39294.1"/>
    </source>
</evidence>
<dbReference type="EMBL" id="CAAALY010260740">
    <property type="protein sequence ID" value="VEL39294.1"/>
    <property type="molecule type" value="Genomic_DNA"/>
</dbReference>
<protein>
    <submittedName>
        <fullName evidence="1">Uncharacterized protein</fullName>
    </submittedName>
</protein>
<dbReference type="AlphaFoldDB" id="A0A448XLB4"/>
<accession>A0A448XLB4</accession>